<keyword evidence="4" id="KW-1185">Reference proteome</keyword>
<dbReference type="OrthoDB" id="10070415at2759"/>
<dbReference type="SUPFAM" id="SSF56672">
    <property type="entry name" value="DNA/RNA polymerases"/>
    <property type="match status" value="1"/>
</dbReference>
<feature type="compositionally biased region" description="Polar residues" evidence="1">
    <location>
        <begin position="1"/>
        <end position="14"/>
    </location>
</feature>
<dbReference type="InterPro" id="IPR043502">
    <property type="entry name" value="DNA/RNA_pol_sf"/>
</dbReference>
<reference evidence="5" key="1">
    <citation type="submission" date="2016-06" db="UniProtKB">
        <authorList>
            <consortium name="WormBaseParasite"/>
        </authorList>
    </citation>
    <scope>IDENTIFICATION</scope>
</reference>
<dbReference type="InterPro" id="IPR000477">
    <property type="entry name" value="RT_dom"/>
</dbReference>
<organism evidence="5">
    <name type="scientific">Schistocephalus solidus</name>
    <name type="common">Tapeworm</name>
    <dbReference type="NCBI Taxonomy" id="70667"/>
    <lineage>
        <taxon>Eukaryota</taxon>
        <taxon>Metazoa</taxon>
        <taxon>Spiralia</taxon>
        <taxon>Lophotrochozoa</taxon>
        <taxon>Platyhelminthes</taxon>
        <taxon>Cestoda</taxon>
        <taxon>Eucestoda</taxon>
        <taxon>Diphyllobothriidea</taxon>
        <taxon>Diphyllobothriidae</taxon>
        <taxon>Schistocephalus</taxon>
    </lineage>
</organism>
<dbReference type="WBParaSite" id="SSLN_0001758201-mRNA-1">
    <property type="protein sequence ID" value="SSLN_0001758201-mRNA-1"/>
    <property type="gene ID" value="SSLN_0001758201"/>
</dbReference>
<feature type="domain" description="Reverse transcriptase" evidence="2">
    <location>
        <begin position="119"/>
        <end position="262"/>
    </location>
</feature>
<dbReference type="Pfam" id="PF00078">
    <property type="entry name" value="RVT_1"/>
    <property type="match status" value="1"/>
</dbReference>
<feature type="region of interest" description="Disordered" evidence="1">
    <location>
        <begin position="1"/>
        <end position="32"/>
    </location>
</feature>
<dbReference type="PANTHER" id="PTHR47027">
    <property type="entry name" value="REVERSE TRANSCRIPTASE DOMAIN-CONTAINING PROTEIN"/>
    <property type="match status" value="1"/>
</dbReference>
<feature type="compositionally biased region" description="Basic and acidic residues" evidence="1">
    <location>
        <begin position="15"/>
        <end position="26"/>
    </location>
</feature>
<gene>
    <name evidence="3" type="ORF">SSLN_LOCUS16936</name>
</gene>
<accession>A0A183TKD7</accession>
<reference evidence="3 4" key="2">
    <citation type="submission" date="2018-11" db="EMBL/GenBank/DDBJ databases">
        <authorList>
            <consortium name="Pathogen Informatics"/>
        </authorList>
    </citation>
    <scope>NUCLEOTIDE SEQUENCE [LARGE SCALE GENOMIC DNA]</scope>
    <source>
        <strain evidence="3 4">NST_G2</strain>
    </source>
</reference>
<evidence type="ECO:0000313" key="5">
    <source>
        <dbReference type="WBParaSite" id="SSLN_0001758201-mRNA-1"/>
    </source>
</evidence>
<sequence>MVNTPAAASSCNQISEKKENLHDPDKNRHRGNTMVSTAKCHPVQRPRSPWTRTHQHQNWLDDIDANISILLAEKNGLHKAYMDLRTDSTKAAFFTCLRLVRQRLREMQDAWMIRKAEEIQGKIFDHILRNRLNGHPEQGLLPESQCGFRRHRGTTDMIFAVRQLQEKCQKMQNHLYLTFVDLTKAFDTVNRDGLWKVMQKFGFPERFTHMVRQLHDGMTARVTDNGTVSEAFAVANGVKQSCVLTPTLFSLMFSAMLMDAYRDEQPGICIAYRTDGHLLNRSTLSRNTRIDDEVAQRISKASQAFGRLQASMWNRHDEYVNKANNIFSDIEAYTLLAENLTKKRAAAIKKKANELAYLKVISPADSKFISLACAYGLPKVYKLAAPLRIIVPLIG</sequence>
<protein>
    <submittedName>
        <fullName evidence="5">Reverse transcriptase domain-containing protein</fullName>
    </submittedName>
</protein>
<evidence type="ECO:0000256" key="1">
    <source>
        <dbReference type="SAM" id="MobiDB-lite"/>
    </source>
</evidence>
<evidence type="ECO:0000313" key="4">
    <source>
        <dbReference type="Proteomes" id="UP000275846"/>
    </source>
</evidence>
<dbReference type="Proteomes" id="UP000275846">
    <property type="component" value="Unassembled WGS sequence"/>
</dbReference>
<dbReference type="AlphaFoldDB" id="A0A183TKD7"/>
<evidence type="ECO:0000313" key="3">
    <source>
        <dbReference type="EMBL" id="VDM03322.1"/>
    </source>
</evidence>
<proteinExistence type="predicted"/>
<evidence type="ECO:0000259" key="2">
    <source>
        <dbReference type="Pfam" id="PF00078"/>
    </source>
</evidence>
<name>A0A183TKD7_SCHSO</name>
<dbReference type="PANTHER" id="PTHR47027:SF26">
    <property type="entry name" value="REVERSE TRANSCRIPTASE DOMAIN-CONTAINING PROTEIN"/>
    <property type="match status" value="1"/>
</dbReference>
<dbReference type="EMBL" id="UYSU01041737">
    <property type="protein sequence ID" value="VDM03322.1"/>
    <property type="molecule type" value="Genomic_DNA"/>
</dbReference>